<dbReference type="PROSITE" id="PS51819">
    <property type="entry name" value="VOC"/>
    <property type="match status" value="1"/>
</dbReference>
<dbReference type="InterPro" id="IPR000335">
    <property type="entry name" value="Bleomycin-R"/>
</dbReference>
<gene>
    <name evidence="5" type="ORF">SAMN05216550_106262</name>
</gene>
<evidence type="ECO:0000313" key="5">
    <source>
        <dbReference type="EMBL" id="SEJ61212.1"/>
    </source>
</evidence>
<evidence type="ECO:0000259" key="4">
    <source>
        <dbReference type="PROSITE" id="PS51819"/>
    </source>
</evidence>
<protein>
    <recommendedName>
        <fullName evidence="2">Bleomycin resistance protein</fullName>
    </recommendedName>
</protein>
<feature type="domain" description="VOC" evidence="4">
    <location>
        <begin position="3"/>
        <end position="118"/>
    </location>
</feature>
<comment type="similarity">
    <text evidence="1">Belongs to the bleomycin resistance protein family.</text>
</comment>
<name>A0AAQ1JU11_9BURK</name>
<dbReference type="EMBL" id="FNZM01000006">
    <property type="protein sequence ID" value="SEJ61212.1"/>
    <property type="molecule type" value="Genomic_DNA"/>
</dbReference>
<dbReference type="InterPro" id="IPR037523">
    <property type="entry name" value="VOC_core"/>
</dbReference>
<evidence type="ECO:0000256" key="2">
    <source>
        <dbReference type="ARBA" id="ARBA00021572"/>
    </source>
</evidence>
<keyword evidence="3" id="KW-0046">Antibiotic resistance</keyword>
<proteinExistence type="inferred from homology"/>
<accession>A0AAQ1JU11</accession>
<evidence type="ECO:0000256" key="3">
    <source>
        <dbReference type="ARBA" id="ARBA00023251"/>
    </source>
</evidence>
<dbReference type="Proteomes" id="UP000183529">
    <property type="component" value="Unassembled WGS sequence"/>
</dbReference>
<dbReference type="AlphaFoldDB" id="A0AAQ1JU11"/>
<dbReference type="Pfam" id="PF19581">
    <property type="entry name" value="Glyoxalase_7"/>
    <property type="match status" value="1"/>
</dbReference>
<reference evidence="5 6" key="1">
    <citation type="submission" date="2016-10" db="EMBL/GenBank/DDBJ databases">
        <authorList>
            <person name="Varghese N."/>
            <person name="Submissions S."/>
        </authorList>
    </citation>
    <scope>NUCLEOTIDE SEQUENCE [LARGE SCALE GENOMIC DNA]</scope>
    <source>
        <strain evidence="5 6">LMG 22274</strain>
    </source>
</reference>
<dbReference type="CDD" id="cd08349">
    <property type="entry name" value="BLMA_like"/>
    <property type="match status" value="1"/>
</dbReference>
<evidence type="ECO:0000313" key="6">
    <source>
        <dbReference type="Proteomes" id="UP000183529"/>
    </source>
</evidence>
<dbReference type="InterPro" id="IPR029068">
    <property type="entry name" value="Glyas_Bleomycin-R_OHBP_Dase"/>
</dbReference>
<dbReference type="GO" id="GO:0046677">
    <property type="term" value="P:response to antibiotic"/>
    <property type="evidence" value="ECO:0007669"/>
    <property type="project" value="UniProtKB-KW"/>
</dbReference>
<comment type="caution">
    <text evidence="5">The sequence shown here is derived from an EMBL/GenBank/DDBJ whole genome shotgun (WGS) entry which is preliminary data.</text>
</comment>
<organism evidence="5 6">
    <name type="scientific">Paraburkholderia tropica</name>
    <dbReference type="NCBI Taxonomy" id="92647"/>
    <lineage>
        <taxon>Bacteria</taxon>
        <taxon>Pseudomonadati</taxon>
        <taxon>Pseudomonadota</taxon>
        <taxon>Betaproteobacteria</taxon>
        <taxon>Burkholderiales</taxon>
        <taxon>Burkholderiaceae</taxon>
        <taxon>Paraburkholderia</taxon>
    </lineage>
</organism>
<evidence type="ECO:0000256" key="1">
    <source>
        <dbReference type="ARBA" id="ARBA00011051"/>
    </source>
</evidence>
<sequence>MKLLAPIPILRMFSIEKAYAFYCDYLGFKPDWEHRFEADLPLYVQLHRDALVLHLSEHHGDGTPGTVLFLPVEDIEAFHRELAAKPYAYARPGVETLPWGRQMQIHDPFGNILRFCELS</sequence>
<dbReference type="RefSeq" id="WP_074983301.1">
    <property type="nucleotide sequence ID" value="NZ_CADFGN010000006.1"/>
</dbReference>
<dbReference type="SUPFAM" id="SSF54593">
    <property type="entry name" value="Glyoxalase/Bleomycin resistance protein/Dihydroxybiphenyl dioxygenase"/>
    <property type="match status" value="1"/>
</dbReference>
<dbReference type="Gene3D" id="3.10.180.10">
    <property type="entry name" value="2,3-Dihydroxybiphenyl 1,2-Dioxygenase, domain 1"/>
    <property type="match status" value="1"/>
</dbReference>